<feature type="domain" description="G-protein coupled receptors family 1 profile" evidence="6">
    <location>
        <begin position="43"/>
        <end position="311"/>
    </location>
</feature>
<reference evidence="7 8" key="1">
    <citation type="journal article" date="2015" name="Genome Biol.">
        <title>Comparative genomics of Steinernema reveals deeply conserved gene regulatory networks.</title>
        <authorList>
            <person name="Dillman A.R."/>
            <person name="Macchietto M."/>
            <person name="Porter C.F."/>
            <person name="Rogers A."/>
            <person name="Williams B."/>
            <person name="Antoshechkin I."/>
            <person name="Lee M.M."/>
            <person name="Goodwin Z."/>
            <person name="Lu X."/>
            <person name="Lewis E.E."/>
            <person name="Goodrich-Blair H."/>
            <person name="Stock S.P."/>
            <person name="Adams B.J."/>
            <person name="Sternberg P.W."/>
            <person name="Mortazavi A."/>
        </authorList>
    </citation>
    <scope>NUCLEOTIDE SEQUENCE [LARGE SCALE GENOMIC DNA]</scope>
    <source>
        <strain evidence="7 8">ALL</strain>
    </source>
</reference>
<feature type="transmembrane region" description="Helical" evidence="5">
    <location>
        <begin position="254"/>
        <end position="274"/>
    </location>
</feature>
<feature type="transmembrane region" description="Helical" evidence="5">
    <location>
        <begin position="26"/>
        <end position="53"/>
    </location>
</feature>
<keyword evidence="8" id="KW-1185">Reference proteome</keyword>
<evidence type="ECO:0000313" key="7">
    <source>
        <dbReference type="EMBL" id="TKR88665.1"/>
    </source>
</evidence>
<evidence type="ECO:0000256" key="2">
    <source>
        <dbReference type="ARBA" id="ARBA00022692"/>
    </source>
</evidence>
<dbReference type="GO" id="GO:0016020">
    <property type="term" value="C:membrane"/>
    <property type="evidence" value="ECO:0007669"/>
    <property type="project" value="UniProtKB-SubCell"/>
</dbReference>
<dbReference type="PANTHER" id="PTHR46709">
    <property type="entry name" value="PROTEIN CBG23488-RELATED"/>
    <property type="match status" value="1"/>
</dbReference>
<dbReference type="AlphaFoldDB" id="A0A4V6XWF7"/>
<evidence type="ECO:0000256" key="4">
    <source>
        <dbReference type="ARBA" id="ARBA00023136"/>
    </source>
</evidence>
<dbReference type="SUPFAM" id="SSF81321">
    <property type="entry name" value="Family A G protein-coupled receptor-like"/>
    <property type="match status" value="1"/>
</dbReference>
<feature type="transmembrane region" description="Helical" evidence="5">
    <location>
        <begin position="149"/>
        <end position="167"/>
    </location>
</feature>
<dbReference type="Proteomes" id="UP000298663">
    <property type="component" value="Unassembled WGS sequence"/>
</dbReference>
<comment type="subcellular location">
    <subcellularLocation>
        <location evidence="1">Membrane</location>
    </subcellularLocation>
</comment>
<keyword evidence="4 5" id="KW-0472">Membrane</keyword>
<reference evidence="7 8" key="2">
    <citation type="journal article" date="2019" name="G3 (Bethesda)">
        <title>Hybrid Assembly of the Genome of the Entomopathogenic Nematode Steinernema carpocapsae Identifies the X-Chromosome.</title>
        <authorList>
            <person name="Serra L."/>
            <person name="Macchietto M."/>
            <person name="Macias-Munoz A."/>
            <person name="McGill C.J."/>
            <person name="Rodriguez I.M."/>
            <person name="Rodriguez B."/>
            <person name="Murad R."/>
            <person name="Mortazavi A."/>
        </authorList>
    </citation>
    <scope>NUCLEOTIDE SEQUENCE [LARGE SCALE GENOMIC DNA]</scope>
    <source>
        <strain evidence="7 8">ALL</strain>
    </source>
</reference>
<organism evidence="7 8">
    <name type="scientific">Steinernema carpocapsae</name>
    <name type="common">Entomopathogenic nematode</name>
    <dbReference type="NCBI Taxonomy" id="34508"/>
    <lineage>
        <taxon>Eukaryota</taxon>
        <taxon>Metazoa</taxon>
        <taxon>Ecdysozoa</taxon>
        <taxon>Nematoda</taxon>
        <taxon>Chromadorea</taxon>
        <taxon>Rhabditida</taxon>
        <taxon>Tylenchina</taxon>
        <taxon>Panagrolaimomorpha</taxon>
        <taxon>Strongyloidoidea</taxon>
        <taxon>Steinernematidae</taxon>
        <taxon>Steinernema</taxon>
    </lineage>
</organism>
<dbReference type="PROSITE" id="PS50262">
    <property type="entry name" value="G_PROTEIN_RECEP_F1_2"/>
    <property type="match status" value="1"/>
</dbReference>
<dbReference type="EMBL" id="AZBU02000003">
    <property type="protein sequence ID" value="TKR88665.1"/>
    <property type="molecule type" value="Genomic_DNA"/>
</dbReference>
<feature type="transmembrane region" description="Helical" evidence="5">
    <location>
        <begin position="65"/>
        <end position="89"/>
    </location>
</feature>
<protein>
    <recommendedName>
        <fullName evidence="6">G-protein coupled receptors family 1 profile domain-containing protein</fullName>
    </recommendedName>
</protein>
<dbReference type="Gene3D" id="1.20.1070.10">
    <property type="entry name" value="Rhodopsin 7-helix transmembrane proteins"/>
    <property type="match status" value="1"/>
</dbReference>
<evidence type="ECO:0000259" key="6">
    <source>
        <dbReference type="PROSITE" id="PS50262"/>
    </source>
</evidence>
<evidence type="ECO:0000256" key="1">
    <source>
        <dbReference type="ARBA" id="ARBA00004370"/>
    </source>
</evidence>
<accession>A0A4V6XWF7</accession>
<keyword evidence="2 5" id="KW-0812">Transmembrane</keyword>
<dbReference type="InterPro" id="IPR017452">
    <property type="entry name" value="GPCR_Rhodpsn_7TM"/>
</dbReference>
<keyword evidence="3 5" id="KW-1133">Transmembrane helix</keyword>
<sequence length="341" mass="38573">MPDNDPVIDLDSFCHFLSEDHFTERFWLVVELGTTLAVSSLIGNLLLSIFLALNRFRKNSIWTYLLILAICDVFVSVSYPLLNVVPIWYRSERNVSLKNIWMSYQKLVVTASNITISLGSFLILFAALERLVLSKLVRLTITLKNNRKSIIIAGLVLSVLSYGSMMFETQFIRDPKCAGTINENFLTVTSLTRNWGFLLQSYRTVFGILLSLLAFIAALGCMFAKARTQVYGPVAQKEADLENTNQATIRSRTLLLLAITNLMSPVLGAVIYAWEHIDSESLINNLFFYVIAIDMLSLLTIVACALRLLIYLLCEPEFRQDFKNFLVCKKNELQHSEVAGL</sequence>
<evidence type="ECO:0000313" key="8">
    <source>
        <dbReference type="Proteomes" id="UP000298663"/>
    </source>
</evidence>
<dbReference type="PANTHER" id="PTHR46709:SF4">
    <property type="entry name" value="G-PROTEIN COUPLED RECEPTORS FAMILY 1 PROFILE DOMAIN-CONTAINING PROTEIN"/>
    <property type="match status" value="1"/>
</dbReference>
<feature type="transmembrane region" description="Helical" evidence="5">
    <location>
        <begin position="205"/>
        <end position="224"/>
    </location>
</feature>
<name>A0A4V6XWF7_STECR</name>
<proteinExistence type="predicted"/>
<feature type="transmembrane region" description="Helical" evidence="5">
    <location>
        <begin position="109"/>
        <end position="128"/>
    </location>
</feature>
<gene>
    <name evidence="7" type="ORF">L596_012872</name>
</gene>
<comment type="caution">
    <text evidence="7">The sequence shown here is derived from an EMBL/GenBank/DDBJ whole genome shotgun (WGS) entry which is preliminary data.</text>
</comment>
<feature type="transmembrane region" description="Helical" evidence="5">
    <location>
        <begin position="286"/>
        <end position="314"/>
    </location>
</feature>
<evidence type="ECO:0000256" key="3">
    <source>
        <dbReference type="ARBA" id="ARBA00022989"/>
    </source>
</evidence>
<evidence type="ECO:0000256" key="5">
    <source>
        <dbReference type="SAM" id="Phobius"/>
    </source>
</evidence>